<feature type="domain" description="AAA+ ATPase" evidence="9">
    <location>
        <begin position="33"/>
        <end position="177"/>
    </location>
</feature>
<gene>
    <name evidence="8" type="primary">dnaX</name>
    <name evidence="10" type="ORF">A3E44_01115</name>
</gene>
<keyword evidence="8" id="KW-0548">Nucleotidyltransferase</keyword>
<proteinExistence type="inferred from homology"/>
<accession>A0A1F8AUS3</accession>
<comment type="similarity">
    <text evidence="1 8">Belongs to the DnaX/STICHEL family.</text>
</comment>
<evidence type="ECO:0000256" key="7">
    <source>
        <dbReference type="ARBA" id="ARBA00049244"/>
    </source>
</evidence>
<dbReference type="GO" id="GO:0009360">
    <property type="term" value="C:DNA polymerase III complex"/>
    <property type="evidence" value="ECO:0007669"/>
    <property type="project" value="InterPro"/>
</dbReference>
<comment type="catalytic activity">
    <reaction evidence="7 8">
        <text>DNA(n) + a 2'-deoxyribonucleoside 5'-triphosphate = DNA(n+1) + diphosphate</text>
        <dbReference type="Rhea" id="RHEA:22508"/>
        <dbReference type="Rhea" id="RHEA-COMP:17339"/>
        <dbReference type="Rhea" id="RHEA-COMP:17340"/>
        <dbReference type="ChEBI" id="CHEBI:33019"/>
        <dbReference type="ChEBI" id="CHEBI:61560"/>
        <dbReference type="ChEBI" id="CHEBI:173112"/>
        <dbReference type="EC" id="2.7.7.7"/>
    </reaction>
</comment>
<keyword evidence="6 8" id="KW-0239">DNA-directed DNA polymerase</keyword>
<evidence type="ECO:0000313" key="11">
    <source>
        <dbReference type="Proteomes" id="UP000178603"/>
    </source>
</evidence>
<evidence type="ECO:0000256" key="8">
    <source>
        <dbReference type="RuleBase" id="RU364063"/>
    </source>
</evidence>
<dbReference type="Gene3D" id="3.40.50.300">
    <property type="entry name" value="P-loop containing nucleotide triphosphate hydrolases"/>
    <property type="match status" value="1"/>
</dbReference>
<dbReference type="Pfam" id="PF13177">
    <property type="entry name" value="DNA_pol3_delta2"/>
    <property type="match status" value="1"/>
</dbReference>
<keyword evidence="3 8" id="KW-0547">Nucleotide-binding</keyword>
<dbReference type="Gene3D" id="3.30.300.180">
    <property type="match status" value="1"/>
</dbReference>
<dbReference type="EMBL" id="MGGW01000002">
    <property type="protein sequence ID" value="OGM55504.1"/>
    <property type="molecule type" value="Genomic_DNA"/>
</dbReference>
<comment type="function">
    <text evidence="8">DNA polymerase III is a complex, multichain enzyme responsible for most of the replicative synthesis in bacteria. This DNA polymerase also exhibits 3' to 5' exonuclease activity.</text>
</comment>
<dbReference type="Gene3D" id="1.10.8.60">
    <property type="match status" value="1"/>
</dbReference>
<dbReference type="Proteomes" id="UP000178603">
    <property type="component" value="Unassembled WGS sequence"/>
</dbReference>
<comment type="caution">
    <text evidence="10">The sequence shown here is derived from an EMBL/GenBank/DDBJ whole genome shotgun (WGS) entry which is preliminary data.</text>
</comment>
<dbReference type="SMART" id="SM00382">
    <property type="entry name" value="AAA"/>
    <property type="match status" value="1"/>
</dbReference>
<evidence type="ECO:0000256" key="6">
    <source>
        <dbReference type="ARBA" id="ARBA00022932"/>
    </source>
</evidence>
<dbReference type="PANTHER" id="PTHR11669:SF0">
    <property type="entry name" value="PROTEIN STICHEL-LIKE 2"/>
    <property type="match status" value="1"/>
</dbReference>
<protein>
    <recommendedName>
        <fullName evidence="8">DNA polymerase III subunit gamma/tau</fullName>
        <ecNumber evidence="8">2.7.7.7</ecNumber>
    </recommendedName>
</protein>
<dbReference type="InterPro" id="IPR050238">
    <property type="entry name" value="DNA_Rep/Repair_Clamp_Loader"/>
</dbReference>
<dbReference type="EC" id="2.7.7.7" evidence="8"/>
<organism evidence="10 11">
    <name type="scientific">Candidatus Woesebacteria bacterium RIFCSPHIGHO2_12_FULL_41_24</name>
    <dbReference type="NCBI Taxonomy" id="1802510"/>
    <lineage>
        <taxon>Bacteria</taxon>
        <taxon>Candidatus Woeseibacteriota</taxon>
    </lineage>
</organism>
<keyword evidence="4" id="KW-0862">Zinc</keyword>
<keyword evidence="8" id="KW-0235">DNA replication</keyword>
<dbReference type="InterPro" id="IPR003593">
    <property type="entry name" value="AAA+_ATPase"/>
</dbReference>
<dbReference type="GO" id="GO:0003887">
    <property type="term" value="F:DNA-directed DNA polymerase activity"/>
    <property type="evidence" value="ECO:0007669"/>
    <property type="project" value="UniProtKB-KW"/>
</dbReference>
<dbReference type="SUPFAM" id="SSF52540">
    <property type="entry name" value="P-loop containing nucleoside triphosphate hydrolases"/>
    <property type="match status" value="1"/>
</dbReference>
<evidence type="ECO:0000256" key="2">
    <source>
        <dbReference type="ARBA" id="ARBA00022723"/>
    </source>
</evidence>
<name>A0A1F8AUS3_9BACT</name>
<dbReference type="InterPro" id="IPR027417">
    <property type="entry name" value="P-loop_NTPase"/>
</dbReference>
<dbReference type="NCBIfam" id="TIGR02397">
    <property type="entry name" value="dnaX_nterm"/>
    <property type="match status" value="1"/>
</dbReference>
<sequence length="494" mass="54506">MTLYLKYRPQTIGELDSTSAREGLKKIIASGKIPHALLFSGPKGIGKTSAARILAKAINCEKPGKSGEPCNRCMQCEAVTKGNSLDVIEMDAASNRGIDDIRSLREAVKLSPVSAKTKVYVVDEAHMLTLEAANAFLKTLEEPPSHVVFILATTNPEKLIPTVRSRLTNIVFTKASLPEIKRLLSRVAKGEKWKVDDEAFDVVALAADGSFRDAIKIIEQMMVGETELSQEKARSFVTQNKTITAKQYIEIIAKKDIKAIIEELEAMINKGGSVRELIDGMIASLHESLLAKLGVGKTDAFDYLIRNESVSLIEVLMVAQKKYSDTPLPQLSLEMELIAWKQKTGQDKPVVSVVKNTKPRDKVTNGHSEDVVANGNVDLKFESDVWQKVLSQVRQKNVSVEALLRSSKPLDFDGKNLRLGVYYKFHKERLEADVYRKTLEDILTSVVGSPVRVVCILTDQPKKKVIGGIKKTGNALTENTDIDIMEAAKEIFGS</sequence>
<dbReference type="GO" id="GO:0006261">
    <property type="term" value="P:DNA-templated DNA replication"/>
    <property type="evidence" value="ECO:0007669"/>
    <property type="project" value="TreeGrafter"/>
</dbReference>
<evidence type="ECO:0000256" key="1">
    <source>
        <dbReference type="ARBA" id="ARBA00006360"/>
    </source>
</evidence>
<dbReference type="Pfam" id="PF22608">
    <property type="entry name" value="DNAX_ATPase_lid"/>
    <property type="match status" value="1"/>
</dbReference>
<dbReference type="InterPro" id="IPR012763">
    <property type="entry name" value="DNA_pol_III_sug/sutau_N"/>
</dbReference>
<dbReference type="Pfam" id="PF20964">
    <property type="entry name" value="DnaX_C"/>
    <property type="match status" value="1"/>
</dbReference>
<evidence type="ECO:0000256" key="4">
    <source>
        <dbReference type="ARBA" id="ARBA00022833"/>
    </source>
</evidence>
<keyword evidence="5 8" id="KW-0067">ATP-binding</keyword>
<dbReference type="GO" id="GO:0046872">
    <property type="term" value="F:metal ion binding"/>
    <property type="evidence" value="ECO:0007669"/>
    <property type="project" value="UniProtKB-KW"/>
</dbReference>
<reference evidence="10 11" key="1">
    <citation type="journal article" date="2016" name="Nat. Commun.">
        <title>Thousands of microbial genomes shed light on interconnected biogeochemical processes in an aquifer system.</title>
        <authorList>
            <person name="Anantharaman K."/>
            <person name="Brown C.T."/>
            <person name="Hug L.A."/>
            <person name="Sharon I."/>
            <person name="Castelle C.J."/>
            <person name="Probst A.J."/>
            <person name="Thomas B.C."/>
            <person name="Singh A."/>
            <person name="Wilkins M.J."/>
            <person name="Karaoz U."/>
            <person name="Brodie E.L."/>
            <person name="Williams K.H."/>
            <person name="Hubbard S.S."/>
            <person name="Banfield J.F."/>
        </authorList>
    </citation>
    <scope>NUCLEOTIDE SEQUENCE [LARGE SCALE GENOMIC DNA]</scope>
</reference>
<evidence type="ECO:0000256" key="5">
    <source>
        <dbReference type="ARBA" id="ARBA00022840"/>
    </source>
</evidence>
<dbReference type="PANTHER" id="PTHR11669">
    <property type="entry name" value="REPLICATION FACTOR C / DNA POLYMERASE III GAMMA-TAU SUBUNIT"/>
    <property type="match status" value="1"/>
</dbReference>
<evidence type="ECO:0000313" key="10">
    <source>
        <dbReference type="EMBL" id="OGM55504.1"/>
    </source>
</evidence>
<evidence type="ECO:0000259" key="9">
    <source>
        <dbReference type="SMART" id="SM00382"/>
    </source>
</evidence>
<dbReference type="AlphaFoldDB" id="A0A1F8AUS3"/>
<dbReference type="CDD" id="cd00009">
    <property type="entry name" value="AAA"/>
    <property type="match status" value="1"/>
</dbReference>
<comment type="subunit">
    <text evidence="8">DNA polymerase III contains a core (composed of alpha, epsilon and theta chains) that associates with a tau subunit. This core dimerizes to form the POLIII' complex. PolIII' associates with the gamma complex (composed of gamma, delta, delta', psi and chi chains) and with the beta chain to form the complete DNA polymerase III complex.</text>
</comment>
<dbReference type="InterPro" id="IPR045085">
    <property type="entry name" value="HLD_clamp_pol_III_gamma_tau"/>
</dbReference>
<keyword evidence="8" id="KW-0808">Transferase</keyword>
<evidence type="ECO:0000256" key="3">
    <source>
        <dbReference type="ARBA" id="ARBA00022741"/>
    </source>
</evidence>
<dbReference type="InterPro" id="IPR038454">
    <property type="entry name" value="DnaA_N_sf"/>
</dbReference>
<keyword evidence="2" id="KW-0479">Metal-binding</keyword>
<dbReference type="GO" id="GO:0005524">
    <property type="term" value="F:ATP binding"/>
    <property type="evidence" value="ECO:0007669"/>
    <property type="project" value="UniProtKB-KW"/>
</dbReference>
<dbReference type="InterPro" id="IPR048448">
    <property type="entry name" value="DnaX-like_C"/>
</dbReference>